<dbReference type="InterPro" id="IPR058601">
    <property type="entry name" value="Phage_phiTE_015-like"/>
</dbReference>
<evidence type="ECO:0000313" key="1">
    <source>
        <dbReference type="EMBL" id="QJB01193.1"/>
    </source>
</evidence>
<sequence>MSSDKMREEFENSPRFKGMDFARAPGHPDYYESPYANGAWDGWKASRESLVIELPEPYAVVGDYAACGGGRSVWDVEYAAKITDRMCEKIAVYDRACLEAAGVKVAQ</sequence>
<gene>
    <name evidence="1" type="ORF">MM171A00126_0033</name>
    <name evidence="2" type="ORF">MM171B00120_0009</name>
</gene>
<accession>A0A6M3M5X4</accession>
<reference evidence="1" key="1">
    <citation type="submission" date="2020-03" db="EMBL/GenBank/DDBJ databases">
        <title>The deep terrestrial virosphere.</title>
        <authorList>
            <person name="Holmfeldt K."/>
            <person name="Nilsson E."/>
            <person name="Simone D."/>
            <person name="Lopez-Fernandez M."/>
            <person name="Wu X."/>
            <person name="de Brujin I."/>
            <person name="Lundin D."/>
            <person name="Andersson A."/>
            <person name="Bertilsson S."/>
            <person name="Dopson M."/>
        </authorList>
    </citation>
    <scope>NUCLEOTIDE SEQUENCE</scope>
    <source>
        <strain evidence="1">MM171A00126</strain>
        <strain evidence="2">MM171B00120</strain>
    </source>
</reference>
<dbReference type="EMBL" id="MT143895">
    <property type="protein sequence ID" value="QJB05113.1"/>
    <property type="molecule type" value="Genomic_DNA"/>
</dbReference>
<dbReference type="EMBL" id="MT143706">
    <property type="protein sequence ID" value="QJB01193.1"/>
    <property type="molecule type" value="Genomic_DNA"/>
</dbReference>
<protein>
    <submittedName>
        <fullName evidence="1">Uncharacterized protein</fullName>
    </submittedName>
</protein>
<organism evidence="1">
    <name type="scientific">viral metagenome</name>
    <dbReference type="NCBI Taxonomy" id="1070528"/>
    <lineage>
        <taxon>unclassified sequences</taxon>
        <taxon>metagenomes</taxon>
        <taxon>organismal metagenomes</taxon>
    </lineage>
</organism>
<name>A0A6M3M5X4_9ZZZZ</name>
<evidence type="ECO:0000313" key="2">
    <source>
        <dbReference type="EMBL" id="QJB05113.1"/>
    </source>
</evidence>
<dbReference type="AlphaFoldDB" id="A0A6M3M5X4"/>
<proteinExistence type="predicted"/>
<dbReference type="Pfam" id="PF26207">
    <property type="entry name" value="Phage_phiTE_015"/>
    <property type="match status" value="1"/>
</dbReference>